<dbReference type="VEuPathDB" id="VectorBase:RPRC009353"/>
<organism evidence="1 2">
    <name type="scientific">Rhodnius prolixus</name>
    <name type="common">Triatomid bug</name>
    <dbReference type="NCBI Taxonomy" id="13249"/>
    <lineage>
        <taxon>Eukaryota</taxon>
        <taxon>Metazoa</taxon>
        <taxon>Ecdysozoa</taxon>
        <taxon>Arthropoda</taxon>
        <taxon>Hexapoda</taxon>
        <taxon>Insecta</taxon>
        <taxon>Pterygota</taxon>
        <taxon>Neoptera</taxon>
        <taxon>Paraneoptera</taxon>
        <taxon>Hemiptera</taxon>
        <taxon>Heteroptera</taxon>
        <taxon>Panheteroptera</taxon>
        <taxon>Cimicomorpha</taxon>
        <taxon>Reduviidae</taxon>
        <taxon>Triatominae</taxon>
        <taxon>Rhodnius</taxon>
    </lineage>
</organism>
<dbReference type="EMBL" id="ACPB03012697">
    <property type="status" value="NOT_ANNOTATED_CDS"/>
    <property type="molecule type" value="Genomic_DNA"/>
</dbReference>
<dbReference type="AlphaFoldDB" id="T1HZ83"/>
<evidence type="ECO:0000313" key="2">
    <source>
        <dbReference type="Proteomes" id="UP000015103"/>
    </source>
</evidence>
<dbReference type="InParanoid" id="T1HZ83"/>
<proteinExistence type="predicted"/>
<evidence type="ECO:0000313" key="1">
    <source>
        <dbReference type="EnsemblMetazoa" id="RPRC009353-PA"/>
    </source>
</evidence>
<dbReference type="EnsemblMetazoa" id="RPRC009353-RA">
    <property type="protein sequence ID" value="RPRC009353-PA"/>
    <property type="gene ID" value="RPRC009353"/>
</dbReference>
<dbReference type="Proteomes" id="UP000015103">
    <property type="component" value="Unassembled WGS sequence"/>
</dbReference>
<keyword evidence="2" id="KW-1185">Reference proteome</keyword>
<reference evidence="1" key="1">
    <citation type="submission" date="2015-05" db="UniProtKB">
        <authorList>
            <consortium name="EnsemblMetazoa"/>
        </authorList>
    </citation>
    <scope>IDENTIFICATION</scope>
</reference>
<name>T1HZ83_RHOPR</name>
<protein>
    <submittedName>
        <fullName evidence="1">Uncharacterized protein</fullName>
    </submittedName>
</protein>
<sequence>MASKVDTSDPHVRKMVYNMYRGILGNYNQQANNIVSTLPRGRVVEDKGISKQVESMM</sequence>
<accession>T1HZ83</accession>
<dbReference type="HOGENOM" id="CLU_2998966_0_0_1"/>